<reference evidence="3" key="2">
    <citation type="journal article" date="2007" name="PLoS Biol.">
        <title>Survey sequencing and comparative analysis of the elephant shark (Callorhinchus milii) genome.</title>
        <authorList>
            <person name="Venkatesh B."/>
            <person name="Kirkness E.F."/>
            <person name="Loh Y.H."/>
            <person name="Halpern A.L."/>
            <person name="Lee A.P."/>
            <person name="Johnson J."/>
            <person name="Dandona N."/>
            <person name="Viswanathan L.D."/>
            <person name="Tay A."/>
            <person name="Venter J.C."/>
            <person name="Strausberg R.L."/>
            <person name="Brenner S."/>
        </authorList>
    </citation>
    <scope>NUCLEOTIDE SEQUENCE [LARGE SCALE GENOMIC DNA]</scope>
</reference>
<protein>
    <submittedName>
        <fullName evidence="2">Uncharacterized protein</fullName>
    </submittedName>
</protein>
<keyword evidence="3" id="KW-1185">Reference proteome</keyword>
<organism evidence="2 3">
    <name type="scientific">Callorhinchus milii</name>
    <name type="common">Ghost shark</name>
    <dbReference type="NCBI Taxonomy" id="7868"/>
    <lineage>
        <taxon>Eukaryota</taxon>
        <taxon>Metazoa</taxon>
        <taxon>Chordata</taxon>
        <taxon>Craniata</taxon>
        <taxon>Vertebrata</taxon>
        <taxon>Chondrichthyes</taxon>
        <taxon>Holocephali</taxon>
        <taxon>Chimaeriformes</taxon>
        <taxon>Callorhinchidae</taxon>
        <taxon>Callorhinchus</taxon>
    </lineage>
</organism>
<name>A0A4W3JFG8_CALMI</name>
<feature type="compositionally biased region" description="Basic and acidic residues" evidence="1">
    <location>
        <begin position="63"/>
        <end position="75"/>
    </location>
</feature>
<reference evidence="2" key="5">
    <citation type="submission" date="2025-09" db="UniProtKB">
        <authorList>
            <consortium name="Ensembl"/>
        </authorList>
    </citation>
    <scope>IDENTIFICATION</scope>
</reference>
<dbReference type="GeneTree" id="ENSGT00390000018600"/>
<proteinExistence type="predicted"/>
<evidence type="ECO:0000313" key="3">
    <source>
        <dbReference type="Proteomes" id="UP000314986"/>
    </source>
</evidence>
<evidence type="ECO:0000256" key="1">
    <source>
        <dbReference type="SAM" id="MobiDB-lite"/>
    </source>
</evidence>
<dbReference type="Proteomes" id="UP000314986">
    <property type="component" value="Unassembled WGS sequence"/>
</dbReference>
<accession>A0A4W3JFG8</accession>
<reference evidence="3" key="1">
    <citation type="journal article" date="2006" name="Science">
        <title>Ancient noncoding elements conserved in the human genome.</title>
        <authorList>
            <person name="Venkatesh B."/>
            <person name="Kirkness E.F."/>
            <person name="Loh Y.H."/>
            <person name="Halpern A.L."/>
            <person name="Lee A.P."/>
            <person name="Johnson J."/>
            <person name="Dandona N."/>
            <person name="Viswanathan L.D."/>
            <person name="Tay A."/>
            <person name="Venter J.C."/>
            <person name="Strausberg R.L."/>
            <person name="Brenner S."/>
        </authorList>
    </citation>
    <scope>NUCLEOTIDE SEQUENCE [LARGE SCALE GENOMIC DNA]</scope>
</reference>
<dbReference type="InParanoid" id="A0A4W3JFG8"/>
<reference evidence="3" key="3">
    <citation type="journal article" date="2014" name="Nature">
        <title>Elephant shark genome provides unique insights into gnathostome evolution.</title>
        <authorList>
            <consortium name="International Elephant Shark Genome Sequencing Consortium"/>
            <person name="Venkatesh B."/>
            <person name="Lee A.P."/>
            <person name="Ravi V."/>
            <person name="Maurya A.K."/>
            <person name="Lian M.M."/>
            <person name="Swann J.B."/>
            <person name="Ohta Y."/>
            <person name="Flajnik M.F."/>
            <person name="Sutoh Y."/>
            <person name="Kasahara M."/>
            <person name="Hoon S."/>
            <person name="Gangu V."/>
            <person name="Roy S.W."/>
            <person name="Irimia M."/>
            <person name="Korzh V."/>
            <person name="Kondrychyn I."/>
            <person name="Lim Z.W."/>
            <person name="Tay B.H."/>
            <person name="Tohari S."/>
            <person name="Kong K.W."/>
            <person name="Ho S."/>
            <person name="Lorente-Galdos B."/>
            <person name="Quilez J."/>
            <person name="Marques-Bonet T."/>
            <person name="Raney B.J."/>
            <person name="Ingham P.W."/>
            <person name="Tay A."/>
            <person name="Hillier L.W."/>
            <person name="Minx P."/>
            <person name="Boehm T."/>
            <person name="Wilson R.K."/>
            <person name="Brenner S."/>
            <person name="Warren W.C."/>
        </authorList>
    </citation>
    <scope>NUCLEOTIDE SEQUENCE [LARGE SCALE GENOMIC DNA]</scope>
</reference>
<dbReference type="Ensembl" id="ENSCMIT00000037369.1">
    <property type="protein sequence ID" value="ENSCMIP00000036828.1"/>
    <property type="gene ID" value="ENSCMIG00000015547.1"/>
</dbReference>
<reference evidence="2" key="4">
    <citation type="submission" date="2025-08" db="UniProtKB">
        <authorList>
            <consortium name="Ensembl"/>
        </authorList>
    </citation>
    <scope>IDENTIFICATION</scope>
</reference>
<dbReference type="STRING" id="7868.ENSCMIP00000036828"/>
<dbReference type="PANTHER" id="PTHR40141:SF2">
    <property type="entry name" value="3',5'-CYCLIC-AMP PHOSPHODIESTERASE"/>
    <property type="match status" value="1"/>
</dbReference>
<dbReference type="PANTHER" id="PTHR40141">
    <property type="entry name" value="3',5'-CYCLIC-AMP PHOSPHODIESTERASE-RELATED"/>
    <property type="match status" value="1"/>
</dbReference>
<dbReference type="AlphaFoldDB" id="A0A4W3JFG8"/>
<feature type="region of interest" description="Disordered" evidence="1">
    <location>
        <begin position="62"/>
        <end position="84"/>
    </location>
</feature>
<evidence type="ECO:0000313" key="2">
    <source>
        <dbReference type="Ensembl" id="ENSCMIP00000036828.1"/>
    </source>
</evidence>
<sequence length="128" mass="14237">MKKSRSVLAVTTGDVFFLSQMGCETVELSKSCTSTGNTLGVDLRRGRRRFSGTLQLPPLSWRQGERARTPERDPISRPTTLQLRTPPRIAITPVDQDRWVNLQRDEWGSVTTLDWGGGKGHGGWENGA</sequence>